<evidence type="ECO:0000313" key="2">
    <source>
        <dbReference type="Proteomes" id="UP000277671"/>
    </source>
</evidence>
<dbReference type="Proteomes" id="UP000277671">
    <property type="component" value="Unassembled WGS sequence"/>
</dbReference>
<dbReference type="RefSeq" id="WP_121159049.1">
    <property type="nucleotide sequence ID" value="NZ_RBKT01000001.1"/>
</dbReference>
<dbReference type="CDD" id="cd17511">
    <property type="entry name" value="YbjN_AmyR-like"/>
    <property type="match status" value="1"/>
</dbReference>
<organism evidence="1 2">
    <name type="scientific">Micromonospora pisi</name>
    <dbReference type="NCBI Taxonomy" id="589240"/>
    <lineage>
        <taxon>Bacteria</taxon>
        <taxon>Bacillati</taxon>
        <taxon>Actinomycetota</taxon>
        <taxon>Actinomycetes</taxon>
        <taxon>Micromonosporales</taxon>
        <taxon>Micromonosporaceae</taxon>
        <taxon>Micromonospora</taxon>
    </lineage>
</organism>
<dbReference type="InterPro" id="IPR019660">
    <property type="entry name" value="Put_sensory_transdc_reg_YbjN"/>
</dbReference>
<sequence>MSSPGSGHSSEEAVVAGQLQTLQPLTNDLIAAVLSARDFSFYSDSDGDLVGRWEENLIYFFRAGPEGQVLQVRTMAATTFPIEQVPELYSFCNTWNHEQLWPKTYVHVDDDGSARVCGEVTASLTQGVTVHQLDQLINCGISTGCAMSESVAKLRP</sequence>
<comment type="caution">
    <text evidence="1">The sequence shown here is derived from an EMBL/GenBank/DDBJ whole genome shotgun (WGS) entry which is preliminary data.</text>
</comment>
<accession>A0A495JPF1</accession>
<gene>
    <name evidence="1" type="ORF">BDK92_5227</name>
</gene>
<keyword evidence="2" id="KW-1185">Reference proteome</keyword>
<dbReference type="AlphaFoldDB" id="A0A495JPF1"/>
<evidence type="ECO:0000313" key="1">
    <source>
        <dbReference type="EMBL" id="RKR90843.1"/>
    </source>
</evidence>
<dbReference type="EMBL" id="RBKT01000001">
    <property type="protein sequence ID" value="RKR90843.1"/>
    <property type="molecule type" value="Genomic_DNA"/>
</dbReference>
<dbReference type="OrthoDB" id="3256964at2"/>
<dbReference type="Pfam" id="PF10722">
    <property type="entry name" value="YbjN"/>
    <property type="match status" value="1"/>
</dbReference>
<reference evidence="1 2" key="1">
    <citation type="submission" date="2018-10" db="EMBL/GenBank/DDBJ databases">
        <title>Sequencing the genomes of 1000 actinobacteria strains.</title>
        <authorList>
            <person name="Klenk H.-P."/>
        </authorList>
    </citation>
    <scope>NUCLEOTIDE SEQUENCE [LARGE SCALE GENOMIC DNA]</scope>
    <source>
        <strain evidence="1 2">DSM 45175</strain>
    </source>
</reference>
<name>A0A495JPF1_9ACTN</name>
<protein>
    <submittedName>
        <fullName evidence="1">Putative sensory transduction regulator</fullName>
    </submittedName>
</protein>
<proteinExistence type="predicted"/>